<evidence type="ECO:0000256" key="3">
    <source>
        <dbReference type="SAM" id="SignalP"/>
    </source>
</evidence>
<accession>A0AAV7QYB9</accession>
<keyword evidence="3" id="KW-0732">Signal</keyword>
<dbReference type="InterPro" id="IPR038942">
    <property type="entry name" value="TMEM52"/>
</dbReference>
<name>A0AAV7QYB9_PLEWA</name>
<evidence type="ECO:0000256" key="1">
    <source>
        <dbReference type="SAM" id="MobiDB-lite"/>
    </source>
</evidence>
<dbReference type="EMBL" id="JANPWB010000010">
    <property type="protein sequence ID" value="KAJ1144834.1"/>
    <property type="molecule type" value="Genomic_DNA"/>
</dbReference>
<dbReference type="Pfam" id="PF14979">
    <property type="entry name" value="TMEM52"/>
    <property type="match status" value="1"/>
</dbReference>
<dbReference type="PANTHER" id="PTHR33955:SF2">
    <property type="entry name" value="TRANSMEMBRANE PROTEIN 52"/>
    <property type="match status" value="1"/>
</dbReference>
<keyword evidence="5" id="KW-1185">Reference proteome</keyword>
<reference evidence="4" key="1">
    <citation type="journal article" date="2022" name="bioRxiv">
        <title>Sequencing and chromosome-scale assembly of the giantPleurodeles waltlgenome.</title>
        <authorList>
            <person name="Brown T."/>
            <person name="Elewa A."/>
            <person name="Iarovenko S."/>
            <person name="Subramanian E."/>
            <person name="Araus A.J."/>
            <person name="Petzold A."/>
            <person name="Susuki M."/>
            <person name="Suzuki K.-i.T."/>
            <person name="Hayashi T."/>
            <person name="Toyoda A."/>
            <person name="Oliveira C."/>
            <person name="Osipova E."/>
            <person name="Leigh N.D."/>
            <person name="Simon A."/>
            <person name="Yun M.H."/>
        </authorList>
    </citation>
    <scope>NUCLEOTIDE SEQUENCE</scope>
    <source>
        <strain evidence="4">20211129_DDA</strain>
        <tissue evidence="4">Liver</tissue>
    </source>
</reference>
<gene>
    <name evidence="4" type="ORF">NDU88_011128</name>
</gene>
<dbReference type="PANTHER" id="PTHR33955">
    <property type="entry name" value="TRANSMEMBRANE PROTEIN 52"/>
    <property type="match status" value="1"/>
</dbReference>
<keyword evidence="2" id="KW-0812">Transmembrane</keyword>
<comment type="caution">
    <text evidence="4">The sequence shown here is derived from an EMBL/GenBank/DDBJ whole genome shotgun (WGS) entry which is preliminary data.</text>
</comment>
<keyword evidence="2" id="KW-1133">Transmembrane helix</keyword>
<sequence length="226" mass="25024">MQSFIHWATRALLLCCGLLHALLISPGLAEEDCRKSAQCPKERYHWTSLWYVWVILLTTFLILLCGIVVSCVKFCCRRKKRPTQAQPQHPCEVTVIAMDNDSTVHSTIHSTVTSYSSVQYPHLFAFAEMDRGALSPPAYSLYAMEMPPAYEEAIKLSAPATDGPSTLSAVQKLEDIPEHVAPELDVEEVVVEEPPLPGDGEVPPSYEEPEPVTLDCPSSSPPCVRD</sequence>
<evidence type="ECO:0000313" key="4">
    <source>
        <dbReference type="EMBL" id="KAJ1144834.1"/>
    </source>
</evidence>
<feature type="chain" id="PRO_5043821071" description="Transmembrane protein 52" evidence="3">
    <location>
        <begin position="30"/>
        <end position="226"/>
    </location>
</feature>
<evidence type="ECO:0008006" key="6">
    <source>
        <dbReference type="Google" id="ProtNLM"/>
    </source>
</evidence>
<dbReference type="Proteomes" id="UP001066276">
    <property type="component" value="Chromosome 6"/>
</dbReference>
<feature type="transmembrane region" description="Helical" evidence="2">
    <location>
        <begin position="53"/>
        <end position="76"/>
    </location>
</feature>
<keyword evidence="2" id="KW-0472">Membrane</keyword>
<organism evidence="4 5">
    <name type="scientific">Pleurodeles waltl</name>
    <name type="common">Iberian ribbed newt</name>
    <dbReference type="NCBI Taxonomy" id="8319"/>
    <lineage>
        <taxon>Eukaryota</taxon>
        <taxon>Metazoa</taxon>
        <taxon>Chordata</taxon>
        <taxon>Craniata</taxon>
        <taxon>Vertebrata</taxon>
        <taxon>Euteleostomi</taxon>
        <taxon>Amphibia</taxon>
        <taxon>Batrachia</taxon>
        <taxon>Caudata</taxon>
        <taxon>Salamandroidea</taxon>
        <taxon>Salamandridae</taxon>
        <taxon>Pleurodelinae</taxon>
        <taxon>Pleurodeles</taxon>
    </lineage>
</organism>
<dbReference type="AlphaFoldDB" id="A0AAV7QYB9"/>
<evidence type="ECO:0000313" key="5">
    <source>
        <dbReference type="Proteomes" id="UP001066276"/>
    </source>
</evidence>
<evidence type="ECO:0000256" key="2">
    <source>
        <dbReference type="SAM" id="Phobius"/>
    </source>
</evidence>
<proteinExistence type="predicted"/>
<protein>
    <recommendedName>
        <fullName evidence="6">Transmembrane protein 52</fullName>
    </recommendedName>
</protein>
<feature type="signal peptide" evidence="3">
    <location>
        <begin position="1"/>
        <end position="29"/>
    </location>
</feature>
<feature type="region of interest" description="Disordered" evidence="1">
    <location>
        <begin position="193"/>
        <end position="226"/>
    </location>
</feature>